<protein>
    <submittedName>
        <fullName evidence="1">Uncharacterized protein</fullName>
    </submittedName>
</protein>
<dbReference type="Proteomes" id="UP000003835">
    <property type="component" value="Unassembled WGS sequence"/>
</dbReference>
<organism evidence="1 2">
    <name type="scientific">Coleofasciculus chthonoplastes PCC 7420</name>
    <dbReference type="NCBI Taxonomy" id="118168"/>
    <lineage>
        <taxon>Bacteria</taxon>
        <taxon>Bacillati</taxon>
        <taxon>Cyanobacteriota</taxon>
        <taxon>Cyanophyceae</taxon>
        <taxon>Coleofasciculales</taxon>
        <taxon>Coleofasciculaceae</taxon>
        <taxon>Coleofasciculus</taxon>
    </lineage>
</organism>
<evidence type="ECO:0000313" key="2">
    <source>
        <dbReference type="Proteomes" id="UP000003835"/>
    </source>
</evidence>
<accession>B4VNI3</accession>
<dbReference type="STRING" id="118168.MC7420_4608"/>
<dbReference type="EMBL" id="DS989846">
    <property type="protein sequence ID" value="EDX76352.1"/>
    <property type="molecule type" value="Genomic_DNA"/>
</dbReference>
<evidence type="ECO:0000313" key="1">
    <source>
        <dbReference type="EMBL" id="EDX76352.1"/>
    </source>
</evidence>
<gene>
    <name evidence="1" type="ORF">MC7420_4608</name>
</gene>
<sequence>MLEVRRSHLGKRAITSSLTELFYLAIATLTFKFNQFTLA</sequence>
<proteinExistence type="predicted"/>
<reference evidence="1 2" key="1">
    <citation type="submission" date="2008-07" db="EMBL/GenBank/DDBJ databases">
        <authorList>
            <person name="Tandeau de Marsac N."/>
            <person name="Ferriera S."/>
            <person name="Johnson J."/>
            <person name="Kravitz S."/>
            <person name="Beeson K."/>
            <person name="Sutton G."/>
            <person name="Rogers Y.-H."/>
            <person name="Friedman R."/>
            <person name="Frazier M."/>
            <person name="Venter J.C."/>
        </authorList>
    </citation>
    <scope>NUCLEOTIDE SEQUENCE [LARGE SCALE GENOMIC DNA]</scope>
    <source>
        <strain evidence="1 2">PCC 7420</strain>
    </source>
</reference>
<keyword evidence="2" id="KW-1185">Reference proteome</keyword>
<dbReference type="HOGENOM" id="CLU_3307926_0_0_3"/>
<name>B4VNI3_9CYAN</name>
<dbReference type="AlphaFoldDB" id="B4VNI3"/>